<accession>A0AAD1R246</accession>
<dbReference type="Proteomes" id="UP001295444">
    <property type="component" value="Chromosome 01"/>
</dbReference>
<sequence>MTVGSLRKAGDVLPNPREPGRSEKVKSGLLTTQAIGKLEGTKQRNDNNVIK</sequence>
<keyword evidence="3" id="KW-1185">Reference proteome</keyword>
<name>A0AAD1R246_PELCU</name>
<feature type="region of interest" description="Disordered" evidence="1">
    <location>
        <begin position="1"/>
        <end position="51"/>
    </location>
</feature>
<protein>
    <submittedName>
        <fullName evidence="2">Uncharacterized protein</fullName>
    </submittedName>
</protein>
<proteinExistence type="predicted"/>
<evidence type="ECO:0000313" key="2">
    <source>
        <dbReference type="EMBL" id="CAH2222355.1"/>
    </source>
</evidence>
<reference evidence="2" key="1">
    <citation type="submission" date="2022-03" db="EMBL/GenBank/DDBJ databases">
        <authorList>
            <person name="Alioto T."/>
            <person name="Alioto T."/>
            <person name="Gomez Garrido J."/>
        </authorList>
    </citation>
    <scope>NUCLEOTIDE SEQUENCE</scope>
</reference>
<dbReference type="EMBL" id="OW240912">
    <property type="protein sequence ID" value="CAH2222355.1"/>
    <property type="molecule type" value="Genomic_DNA"/>
</dbReference>
<gene>
    <name evidence="2" type="ORF">PECUL_23A036762</name>
</gene>
<dbReference type="AlphaFoldDB" id="A0AAD1R246"/>
<evidence type="ECO:0000313" key="3">
    <source>
        <dbReference type="Proteomes" id="UP001295444"/>
    </source>
</evidence>
<evidence type="ECO:0000256" key="1">
    <source>
        <dbReference type="SAM" id="MobiDB-lite"/>
    </source>
</evidence>
<organism evidence="2 3">
    <name type="scientific">Pelobates cultripes</name>
    <name type="common">Western spadefoot toad</name>
    <dbReference type="NCBI Taxonomy" id="61616"/>
    <lineage>
        <taxon>Eukaryota</taxon>
        <taxon>Metazoa</taxon>
        <taxon>Chordata</taxon>
        <taxon>Craniata</taxon>
        <taxon>Vertebrata</taxon>
        <taxon>Euteleostomi</taxon>
        <taxon>Amphibia</taxon>
        <taxon>Batrachia</taxon>
        <taxon>Anura</taxon>
        <taxon>Pelobatoidea</taxon>
        <taxon>Pelobatidae</taxon>
        <taxon>Pelobates</taxon>
    </lineage>
</organism>
<feature type="non-terminal residue" evidence="2">
    <location>
        <position position="51"/>
    </location>
</feature>